<name>A0A1R0Y720_9BACL</name>
<dbReference type="Pfam" id="PF10978">
    <property type="entry name" value="DUF2785"/>
    <property type="match status" value="1"/>
</dbReference>
<reference evidence="1 2" key="1">
    <citation type="submission" date="2016-10" db="EMBL/GenBank/DDBJ databases">
        <title>Paenibacillus species isolates.</title>
        <authorList>
            <person name="Beno S.M."/>
        </authorList>
    </citation>
    <scope>NUCLEOTIDE SEQUENCE [LARGE SCALE GENOMIC DNA]</scope>
    <source>
        <strain evidence="1 2">FSL H7-0710</strain>
    </source>
</reference>
<dbReference type="RefSeq" id="WP_076117853.1">
    <property type="nucleotide sequence ID" value="NZ_MPTC01000003.1"/>
</dbReference>
<comment type="caution">
    <text evidence="1">The sequence shown here is derived from an EMBL/GenBank/DDBJ whole genome shotgun (WGS) entry which is preliminary data.</text>
</comment>
<evidence type="ECO:0000313" key="2">
    <source>
        <dbReference type="Proteomes" id="UP000187439"/>
    </source>
</evidence>
<gene>
    <name evidence="1" type="ORF">BSK52_06210</name>
</gene>
<sequence length="281" mass="33266">MNDTREQLIIDLQRIEENDYELRSGEQLRDYVKLMLEYIGDPQPELRDDLIYSTFYKWMNEKKWFSDAELRELLLILLDEQHLFYHIGSKEDQAVFTRTFSVLVVALILQRHREKAFLDSAEFTNVKEALIRYYEEEQDLRGFMQEEGWAHAAAHGADALDELVLCLESDAAIREEVLAVIQRMLYNDHQYIFSDEEDERMATIVATIIDHHLLPQQSIVDWVSSLEQCGGWPRSRNKYVARVNTKNFLRSLYFRLLPTMKNQDMVNALLKSEMKLNEFTQ</sequence>
<evidence type="ECO:0008006" key="3">
    <source>
        <dbReference type="Google" id="ProtNLM"/>
    </source>
</evidence>
<accession>A0A1R0Y720</accession>
<dbReference type="Proteomes" id="UP000187439">
    <property type="component" value="Unassembled WGS sequence"/>
</dbReference>
<dbReference type="AlphaFoldDB" id="A0A1R0Y720"/>
<dbReference type="InterPro" id="IPR021247">
    <property type="entry name" value="DUF2785"/>
</dbReference>
<proteinExistence type="predicted"/>
<dbReference type="OrthoDB" id="7619731at2"/>
<evidence type="ECO:0000313" key="1">
    <source>
        <dbReference type="EMBL" id="OMD43143.1"/>
    </source>
</evidence>
<organism evidence="1 2">
    <name type="scientific">Paenibacillus odorifer</name>
    <dbReference type="NCBI Taxonomy" id="189426"/>
    <lineage>
        <taxon>Bacteria</taxon>
        <taxon>Bacillati</taxon>
        <taxon>Bacillota</taxon>
        <taxon>Bacilli</taxon>
        <taxon>Bacillales</taxon>
        <taxon>Paenibacillaceae</taxon>
        <taxon>Paenibacillus</taxon>
    </lineage>
</organism>
<protein>
    <recommendedName>
        <fullName evidence="3">DUF2785 domain-containing protein</fullName>
    </recommendedName>
</protein>
<dbReference type="EMBL" id="MPTC01000003">
    <property type="protein sequence ID" value="OMD43143.1"/>
    <property type="molecule type" value="Genomic_DNA"/>
</dbReference>